<protein>
    <recommendedName>
        <fullName evidence="2">Homologous recombination OB-fold protein OB-fold domain-containing protein</fullName>
    </recommendedName>
</protein>
<dbReference type="InterPro" id="IPR058570">
    <property type="entry name" value="HROB_OB"/>
</dbReference>
<comment type="caution">
    <text evidence="3">The sequence shown here is derived from an EMBL/GenBank/DDBJ whole genome shotgun (WGS) entry which is preliminary data.</text>
</comment>
<organism evidence="3 4">
    <name type="scientific">Lymnaea stagnalis</name>
    <name type="common">Great pond snail</name>
    <name type="synonym">Helix stagnalis</name>
    <dbReference type="NCBI Taxonomy" id="6523"/>
    <lineage>
        <taxon>Eukaryota</taxon>
        <taxon>Metazoa</taxon>
        <taxon>Spiralia</taxon>
        <taxon>Lophotrochozoa</taxon>
        <taxon>Mollusca</taxon>
        <taxon>Gastropoda</taxon>
        <taxon>Heterobranchia</taxon>
        <taxon>Euthyneura</taxon>
        <taxon>Panpulmonata</taxon>
        <taxon>Hygrophila</taxon>
        <taxon>Lymnaeoidea</taxon>
        <taxon>Lymnaeidae</taxon>
        <taxon>Lymnaea</taxon>
    </lineage>
</organism>
<dbReference type="PANTHER" id="PTHR14523">
    <property type="entry name" value="UNCHARACTERIZED PROTEIN C17ORF53 HOMOLOG"/>
    <property type="match status" value="1"/>
</dbReference>
<sequence>MFEIPEDDHFWDELPIGDEPDIDNNNVHISELPGPIKFDCGGNPQPRINREVNLKRCKRKFPGPAGILPPSSPGSYLNVKLIESPELKLLLDSPRIPPDHNNENENNSSSQVSADDIFASGAWKSLVADLGPDSPSLLAKFSVKSMLLKASRKLLPRGKIPLILGVIESMDMQGSDASVVIRDPTGKMNGSLHQDLIKDPNTTIQPGSAVILRQISVISPSIRTHYLNITPGNIVLIYSASRQDGIDKRPWISHSVSSPESKVCTKDSVEIPSLKEIIEESEQELSMSLRNFRHNLNRGTSSLASSLVSPRSTDLTSPTSSCLFSPRFISPSPAVSRTSKLPVHRPRLCPPSNLPASYSNNLPTSYSSNLPASYSTYSPSNRNTPFFQPQNRNGATIPLHSAKSVAPNFLESGHMISGAEAIRSPDTAATDIHMKCGNTHSSNLTPQNIRGLSHKTSVTDQPSLCAGIEKIKTSNRLVYENFPDDDDHEMLQLCDVAYGQAGRTGATTDKVCSVFHPATKELSPTASTDNEVLDKVFDDCRREEFRTWHLSDSKSDQDVHSRFVEPPSLSISRAAKSSNEKRFTFKRSVSSVQSSPAALPPKRPMFEPNLSSYGKALTKSNNECHADSSYLGNKSSKENLLVQPAGPTNIAPPCSDTTSFKRPGCSLTAPGVDSLVTCGKAAERDSRIQLGQRNVSLPPASPPTANTILAHWDDDLNDDLLLSQLSEDF</sequence>
<dbReference type="PANTHER" id="PTHR14523:SF1">
    <property type="entry name" value="HOMOLOGOUS RECOMBINATION OB-FOLD PROTEIN"/>
    <property type="match status" value="1"/>
</dbReference>
<dbReference type="InterPro" id="IPR028045">
    <property type="entry name" value="HROB"/>
</dbReference>
<accession>A0AAV2H658</accession>
<gene>
    <name evidence="3" type="ORF">GSLYS_00003042001</name>
</gene>
<evidence type="ECO:0000259" key="2">
    <source>
        <dbReference type="Pfam" id="PF15072"/>
    </source>
</evidence>
<evidence type="ECO:0000256" key="1">
    <source>
        <dbReference type="SAM" id="MobiDB-lite"/>
    </source>
</evidence>
<keyword evidence="4" id="KW-1185">Reference proteome</keyword>
<dbReference type="EMBL" id="CAXITT010000039">
    <property type="protein sequence ID" value="CAL1528872.1"/>
    <property type="molecule type" value="Genomic_DNA"/>
</dbReference>
<dbReference type="Proteomes" id="UP001497497">
    <property type="component" value="Unassembled WGS sequence"/>
</dbReference>
<evidence type="ECO:0000313" key="4">
    <source>
        <dbReference type="Proteomes" id="UP001497497"/>
    </source>
</evidence>
<feature type="region of interest" description="Disordered" evidence="1">
    <location>
        <begin position="92"/>
        <end position="112"/>
    </location>
</feature>
<feature type="domain" description="Homologous recombination OB-fold protein OB-fold" evidence="2">
    <location>
        <begin position="159"/>
        <end position="240"/>
    </location>
</feature>
<reference evidence="3 4" key="1">
    <citation type="submission" date="2024-04" db="EMBL/GenBank/DDBJ databases">
        <authorList>
            <consortium name="Genoscope - CEA"/>
            <person name="William W."/>
        </authorList>
    </citation>
    <scope>NUCLEOTIDE SEQUENCE [LARGE SCALE GENOMIC DNA]</scope>
</reference>
<evidence type="ECO:0000313" key="3">
    <source>
        <dbReference type="EMBL" id="CAL1528872.1"/>
    </source>
</evidence>
<feature type="region of interest" description="Disordered" evidence="1">
    <location>
        <begin position="333"/>
        <end position="356"/>
    </location>
</feature>
<proteinExistence type="predicted"/>
<dbReference type="AlphaFoldDB" id="A0AAV2H658"/>
<dbReference type="Pfam" id="PF15072">
    <property type="entry name" value="HROB"/>
    <property type="match status" value="1"/>
</dbReference>
<dbReference type="GO" id="GO:0000725">
    <property type="term" value="P:recombinational repair"/>
    <property type="evidence" value="ECO:0007669"/>
    <property type="project" value="InterPro"/>
</dbReference>
<name>A0AAV2H658_LYMST</name>